<keyword evidence="9" id="KW-1185">Reference proteome</keyword>
<evidence type="ECO:0000259" key="7">
    <source>
        <dbReference type="Pfam" id="PF08154"/>
    </source>
</evidence>
<dbReference type="SMART" id="SM00320">
    <property type="entry name" value="WD40"/>
    <property type="match status" value="8"/>
</dbReference>
<keyword evidence="4" id="KW-0539">Nucleus</keyword>
<dbReference type="PANTHER" id="PTHR19848:SF0">
    <property type="entry name" value="NOTCHLESS PROTEIN HOMOLOG 1"/>
    <property type="match status" value="1"/>
</dbReference>
<dbReference type="AlphaFoldDB" id="A0A9P6HDG6"/>
<dbReference type="PANTHER" id="PTHR19848">
    <property type="entry name" value="WD40 REPEAT PROTEIN"/>
    <property type="match status" value="1"/>
</dbReference>
<evidence type="ECO:0000256" key="2">
    <source>
        <dbReference type="ARBA" id="ARBA00022574"/>
    </source>
</evidence>
<feature type="domain" description="NLE" evidence="7">
    <location>
        <begin position="33"/>
        <end position="83"/>
    </location>
</feature>
<dbReference type="GO" id="GO:0000027">
    <property type="term" value="P:ribosomal large subunit assembly"/>
    <property type="evidence" value="ECO:0007669"/>
    <property type="project" value="TreeGrafter"/>
</dbReference>
<sequence length="532" mass="57738">MSVLLPPPKRQKVYHGIPEPEDHQVSEESVPNVLVQFVNDQDGSPLAPAVNLPANVTKDALESLVNRLRPQDDDSVPFLFHLDSSAEAIAAGAPPRLIISNSISQDILGHPSQAFSPEDIFVIHCSPQAVFKVRPATRCSSTLSGHTSPILCASFSPTGNLLATGSGDCNARLWDLSTETPSYVLSGHKGWVLCVEWEPMERKLATGGHDGHVRLWDAKTGKPSGEPMKGHSKWVTSLAWEPIHLNPIAPRLASSSKDGSVRVWSSVARRLEYALGGHSASVNVVRWGGGGIGGKGALYTASSDRTIRIWDPEGGKLLHTLKDHAHWVTTLTLNTDFVLRTGPFDHTSKTASSDEEARSLALKRYNTLVSTSGELLISGSDDHTLFLWSLFPSRTASAEASELAAAKGGKLKPLARLTGHQRQVSHVAFSPDGRWAASASWDNSVRLWDGKTGKFVATLRGHVAAVYRLAWSADSRLLVSASKDSTLKIWDLKTYKLKTDLPGHTDEVYCVDFVADKVASGGRDRTLKIWKN</sequence>
<feature type="repeat" description="WD" evidence="5">
    <location>
        <begin position="185"/>
        <end position="226"/>
    </location>
</feature>
<keyword evidence="2 5" id="KW-0853">WD repeat</keyword>
<evidence type="ECO:0000256" key="4">
    <source>
        <dbReference type="ARBA" id="ARBA00023242"/>
    </source>
</evidence>
<evidence type="ECO:0000256" key="3">
    <source>
        <dbReference type="ARBA" id="ARBA00022737"/>
    </source>
</evidence>
<feature type="repeat" description="WD" evidence="5">
    <location>
        <begin position="228"/>
        <end position="265"/>
    </location>
</feature>
<dbReference type="Proteomes" id="UP000736335">
    <property type="component" value="Unassembled WGS sequence"/>
</dbReference>
<name>A0A9P6HDG6_9AGAM</name>
<evidence type="ECO:0000313" key="8">
    <source>
        <dbReference type="EMBL" id="KAF9784920.1"/>
    </source>
</evidence>
<dbReference type="SUPFAM" id="SSF50978">
    <property type="entry name" value="WD40 repeat-like"/>
    <property type="match status" value="1"/>
</dbReference>
<gene>
    <name evidence="8" type="ORF">BJ322DRAFT_1060302</name>
</gene>
<dbReference type="EMBL" id="WIUZ02000007">
    <property type="protein sequence ID" value="KAF9784920.1"/>
    <property type="molecule type" value="Genomic_DNA"/>
</dbReference>
<feature type="repeat" description="WD" evidence="5">
    <location>
        <begin position="501"/>
        <end position="532"/>
    </location>
</feature>
<evidence type="ECO:0000256" key="5">
    <source>
        <dbReference type="PROSITE-ProRule" id="PRU00221"/>
    </source>
</evidence>
<dbReference type="FunFam" id="2.130.10.10:FF:000464">
    <property type="entry name" value="Ribosome assembly protein 4"/>
    <property type="match status" value="1"/>
</dbReference>
<dbReference type="PROSITE" id="PS00678">
    <property type="entry name" value="WD_REPEATS_1"/>
    <property type="match status" value="3"/>
</dbReference>
<evidence type="ECO:0000256" key="1">
    <source>
        <dbReference type="ARBA" id="ARBA00004604"/>
    </source>
</evidence>
<dbReference type="Pfam" id="PF00400">
    <property type="entry name" value="WD40"/>
    <property type="match status" value="8"/>
</dbReference>
<dbReference type="InterPro" id="IPR020472">
    <property type="entry name" value="WD40_PAC1"/>
</dbReference>
<dbReference type="PROSITE" id="PS50082">
    <property type="entry name" value="WD_REPEATS_2"/>
    <property type="match status" value="7"/>
</dbReference>
<evidence type="ECO:0000256" key="6">
    <source>
        <dbReference type="SAM" id="MobiDB-lite"/>
    </source>
</evidence>
<reference evidence="8" key="1">
    <citation type="journal article" date="2020" name="Nat. Commun.">
        <title>Large-scale genome sequencing of mycorrhizal fungi provides insights into the early evolution of symbiotic traits.</title>
        <authorList>
            <person name="Miyauchi S."/>
            <person name="Kiss E."/>
            <person name="Kuo A."/>
            <person name="Drula E."/>
            <person name="Kohler A."/>
            <person name="Sanchez-Garcia M."/>
            <person name="Morin E."/>
            <person name="Andreopoulos B."/>
            <person name="Barry K.W."/>
            <person name="Bonito G."/>
            <person name="Buee M."/>
            <person name="Carver A."/>
            <person name="Chen C."/>
            <person name="Cichocki N."/>
            <person name="Clum A."/>
            <person name="Culley D."/>
            <person name="Crous P.W."/>
            <person name="Fauchery L."/>
            <person name="Girlanda M."/>
            <person name="Hayes R.D."/>
            <person name="Keri Z."/>
            <person name="LaButti K."/>
            <person name="Lipzen A."/>
            <person name="Lombard V."/>
            <person name="Magnuson J."/>
            <person name="Maillard F."/>
            <person name="Murat C."/>
            <person name="Nolan M."/>
            <person name="Ohm R.A."/>
            <person name="Pangilinan J."/>
            <person name="Pereira M.F."/>
            <person name="Perotto S."/>
            <person name="Peter M."/>
            <person name="Pfister S."/>
            <person name="Riley R."/>
            <person name="Sitrit Y."/>
            <person name="Stielow J.B."/>
            <person name="Szollosi G."/>
            <person name="Zifcakova L."/>
            <person name="Stursova M."/>
            <person name="Spatafora J.W."/>
            <person name="Tedersoo L."/>
            <person name="Vaario L.M."/>
            <person name="Yamada A."/>
            <person name="Yan M."/>
            <person name="Wang P."/>
            <person name="Xu J."/>
            <person name="Bruns T."/>
            <person name="Baldrian P."/>
            <person name="Vilgalys R."/>
            <person name="Dunand C."/>
            <person name="Henrissat B."/>
            <person name="Grigoriev I.V."/>
            <person name="Hibbett D."/>
            <person name="Nagy L.G."/>
            <person name="Martin F.M."/>
        </authorList>
    </citation>
    <scope>NUCLEOTIDE SEQUENCE</scope>
    <source>
        <strain evidence="8">UH-Tt-Lm1</strain>
    </source>
</reference>
<feature type="region of interest" description="Disordered" evidence="6">
    <location>
        <begin position="1"/>
        <end position="25"/>
    </location>
</feature>
<evidence type="ECO:0000313" key="9">
    <source>
        <dbReference type="Proteomes" id="UP000736335"/>
    </source>
</evidence>
<reference evidence="8" key="2">
    <citation type="submission" date="2020-11" db="EMBL/GenBank/DDBJ databases">
        <authorList>
            <consortium name="DOE Joint Genome Institute"/>
            <person name="Kuo A."/>
            <person name="Miyauchi S."/>
            <person name="Kiss E."/>
            <person name="Drula E."/>
            <person name="Kohler A."/>
            <person name="Sanchez-Garcia M."/>
            <person name="Andreopoulos B."/>
            <person name="Barry K.W."/>
            <person name="Bonito G."/>
            <person name="Buee M."/>
            <person name="Carver A."/>
            <person name="Chen C."/>
            <person name="Cichocki N."/>
            <person name="Clum A."/>
            <person name="Culley D."/>
            <person name="Crous P.W."/>
            <person name="Fauchery L."/>
            <person name="Girlanda M."/>
            <person name="Hayes R."/>
            <person name="Keri Z."/>
            <person name="Labutti K."/>
            <person name="Lipzen A."/>
            <person name="Lombard V."/>
            <person name="Magnuson J."/>
            <person name="Maillard F."/>
            <person name="Morin E."/>
            <person name="Murat C."/>
            <person name="Nolan M."/>
            <person name="Ohm R."/>
            <person name="Pangilinan J."/>
            <person name="Pereira M."/>
            <person name="Perotto S."/>
            <person name="Peter M."/>
            <person name="Riley R."/>
            <person name="Sitrit Y."/>
            <person name="Stielow B."/>
            <person name="Szollosi G."/>
            <person name="Zifcakova L."/>
            <person name="Stursova M."/>
            <person name="Spatafora J.W."/>
            <person name="Tedersoo L."/>
            <person name="Vaario L.-M."/>
            <person name="Yamada A."/>
            <person name="Yan M."/>
            <person name="Wang P."/>
            <person name="Xu J."/>
            <person name="Bruns T."/>
            <person name="Baldrian P."/>
            <person name="Vilgalys R."/>
            <person name="Henrissat B."/>
            <person name="Grigoriev I.V."/>
            <person name="Hibbett D."/>
            <person name="Nagy L.G."/>
            <person name="Martin F.M."/>
        </authorList>
    </citation>
    <scope>NUCLEOTIDE SEQUENCE</scope>
    <source>
        <strain evidence="8">UH-Tt-Lm1</strain>
    </source>
</reference>
<dbReference type="InterPro" id="IPR019775">
    <property type="entry name" value="WD40_repeat_CS"/>
</dbReference>
<dbReference type="InterPro" id="IPR001680">
    <property type="entry name" value="WD40_rpt"/>
</dbReference>
<dbReference type="CDD" id="cd00200">
    <property type="entry name" value="WD40"/>
    <property type="match status" value="1"/>
</dbReference>
<dbReference type="OrthoDB" id="10267436at2759"/>
<protein>
    <submittedName>
        <fullName evidence="8">WD-repeat protein</fullName>
    </submittedName>
</protein>
<dbReference type="PRINTS" id="PR00320">
    <property type="entry name" value="GPROTEINBRPT"/>
</dbReference>
<dbReference type="PRINTS" id="PR00319">
    <property type="entry name" value="GPROTEINB"/>
</dbReference>
<feature type="repeat" description="WD" evidence="5">
    <location>
        <begin position="275"/>
        <end position="320"/>
    </location>
</feature>
<dbReference type="InterPro" id="IPR001632">
    <property type="entry name" value="WD40_G-protein_beta-like"/>
</dbReference>
<proteinExistence type="predicted"/>
<dbReference type="GO" id="GO:0005730">
    <property type="term" value="C:nucleolus"/>
    <property type="evidence" value="ECO:0007669"/>
    <property type="project" value="UniProtKB-SubCell"/>
</dbReference>
<feature type="repeat" description="WD" evidence="5">
    <location>
        <begin position="417"/>
        <end position="458"/>
    </location>
</feature>
<keyword evidence="3" id="KW-0677">Repeat</keyword>
<organism evidence="8 9">
    <name type="scientific">Thelephora terrestris</name>
    <dbReference type="NCBI Taxonomy" id="56493"/>
    <lineage>
        <taxon>Eukaryota</taxon>
        <taxon>Fungi</taxon>
        <taxon>Dikarya</taxon>
        <taxon>Basidiomycota</taxon>
        <taxon>Agaricomycotina</taxon>
        <taxon>Agaricomycetes</taxon>
        <taxon>Thelephorales</taxon>
        <taxon>Thelephoraceae</taxon>
        <taxon>Thelephora</taxon>
    </lineage>
</organism>
<comment type="caution">
    <text evidence="8">The sequence shown here is derived from an EMBL/GenBank/DDBJ whole genome shotgun (WGS) entry which is preliminary data.</text>
</comment>
<feature type="repeat" description="WD" evidence="5">
    <location>
        <begin position="459"/>
        <end position="500"/>
    </location>
</feature>
<dbReference type="Pfam" id="PF08154">
    <property type="entry name" value="NLE"/>
    <property type="match status" value="1"/>
</dbReference>
<dbReference type="PROSITE" id="PS50294">
    <property type="entry name" value="WD_REPEATS_REGION"/>
    <property type="match status" value="7"/>
</dbReference>
<dbReference type="InterPro" id="IPR015943">
    <property type="entry name" value="WD40/YVTN_repeat-like_dom_sf"/>
</dbReference>
<feature type="repeat" description="WD" evidence="5">
    <location>
        <begin position="143"/>
        <end position="184"/>
    </location>
</feature>
<accession>A0A9P6HDG6</accession>
<dbReference type="InterPro" id="IPR036322">
    <property type="entry name" value="WD40_repeat_dom_sf"/>
</dbReference>
<comment type="subcellular location">
    <subcellularLocation>
        <location evidence="1">Nucleus</location>
        <location evidence="1">Nucleolus</location>
    </subcellularLocation>
</comment>
<dbReference type="Gene3D" id="2.130.10.10">
    <property type="entry name" value="YVTN repeat-like/Quinoprotein amine dehydrogenase"/>
    <property type="match status" value="1"/>
</dbReference>
<dbReference type="InterPro" id="IPR012972">
    <property type="entry name" value="NLE"/>
</dbReference>